<dbReference type="GO" id="GO:0005886">
    <property type="term" value="C:plasma membrane"/>
    <property type="evidence" value="ECO:0007669"/>
    <property type="project" value="UniProtKB-SubCell"/>
</dbReference>
<keyword evidence="5 8" id="KW-1133">Transmembrane helix</keyword>
<comment type="subcellular location">
    <subcellularLocation>
        <location evidence="7">Cell membrane</location>
        <topology evidence="7">Multi-pass membrane protein</topology>
    </subcellularLocation>
    <subcellularLocation>
        <location evidence="1">Membrane</location>
    </subcellularLocation>
</comment>
<proteinExistence type="inferred from homology"/>
<comment type="similarity">
    <text evidence="2 7">Belongs to the complex I subunit 3 family.</text>
</comment>
<feature type="transmembrane region" description="Helical" evidence="8">
    <location>
        <begin position="86"/>
        <end position="110"/>
    </location>
</feature>
<evidence type="ECO:0000313" key="10">
    <source>
        <dbReference type="Proteomes" id="UP000334019"/>
    </source>
</evidence>
<comment type="function">
    <text evidence="7">NDH-1 shuttles electrons from NADH, via FMN and iron-sulfur (Fe-S) centers, to quinones in the respiratory chain.</text>
</comment>
<accession>A0A5Q2RG73</accession>
<feature type="transmembrane region" description="Helical" evidence="8">
    <location>
        <begin position="6"/>
        <end position="24"/>
    </location>
</feature>
<sequence>MGQYLPLVAIGVLAALFGFVNVFMSRMLNPPRPYPAQESPYESGIVPQRDTPERFPVRFYLIAMIFVVFDIEVVFLYPFATVFRELSLFGIVAIVIFAAAVFESFVYLLSKGALDWGPLRVEKASEVVDPGRTSTSTIRKVGLDGRTTEVA</sequence>
<dbReference type="InterPro" id="IPR038430">
    <property type="entry name" value="NDAH_ubi_oxred_su3_sf"/>
</dbReference>
<keyword evidence="4 7" id="KW-0812">Transmembrane</keyword>
<dbReference type="GO" id="GO:0008137">
    <property type="term" value="F:NADH dehydrogenase (ubiquinone) activity"/>
    <property type="evidence" value="ECO:0007669"/>
    <property type="project" value="InterPro"/>
</dbReference>
<keyword evidence="9" id="KW-0830">Ubiquinone</keyword>
<evidence type="ECO:0000256" key="2">
    <source>
        <dbReference type="ARBA" id="ARBA00008472"/>
    </source>
</evidence>
<evidence type="ECO:0000256" key="7">
    <source>
        <dbReference type="RuleBase" id="RU003639"/>
    </source>
</evidence>
<protein>
    <recommendedName>
        <fullName evidence="7">NADH-quinone oxidoreductase subunit</fullName>
        <ecNumber evidence="7">7.1.1.-</ecNumber>
    </recommendedName>
</protein>
<dbReference type="GO" id="GO:0048038">
    <property type="term" value="F:quinone binding"/>
    <property type="evidence" value="ECO:0007669"/>
    <property type="project" value="UniProtKB-KW"/>
</dbReference>
<evidence type="ECO:0000256" key="5">
    <source>
        <dbReference type="ARBA" id="ARBA00022989"/>
    </source>
</evidence>
<dbReference type="InterPro" id="IPR000440">
    <property type="entry name" value="NADH_UbQ/plastoQ_OxRdtase_su3"/>
</dbReference>
<evidence type="ECO:0000256" key="1">
    <source>
        <dbReference type="ARBA" id="ARBA00004370"/>
    </source>
</evidence>
<dbReference type="RefSeq" id="WP_153757908.1">
    <property type="nucleotide sequence ID" value="NZ_CP045851.1"/>
</dbReference>
<comment type="catalytic activity">
    <reaction evidence="7">
        <text>a quinone + NADH + 5 H(+)(in) = a quinol + NAD(+) + 4 H(+)(out)</text>
        <dbReference type="Rhea" id="RHEA:57888"/>
        <dbReference type="ChEBI" id="CHEBI:15378"/>
        <dbReference type="ChEBI" id="CHEBI:24646"/>
        <dbReference type="ChEBI" id="CHEBI:57540"/>
        <dbReference type="ChEBI" id="CHEBI:57945"/>
        <dbReference type="ChEBI" id="CHEBI:132124"/>
    </reaction>
</comment>
<dbReference type="EMBL" id="CP045851">
    <property type="protein sequence ID" value="QGG93802.1"/>
    <property type="molecule type" value="Genomic_DNA"/>
</dbReference>
<dbReference type="GO" id="GO:0030964">
    <property type="term" value="C:NADH dehydrogenase complex"/>
    <property type="evidence" value="ECO:0007669"/>
    <property type="project" value="TreeGrafter"/>
</dbReference>
<dbReference type="Pfam" id="PF00507">
    <property type="entry name" value="Oxidored_q4"/>
    <property type="match status" value="1"/>
</dbReference>
<keyword evidence="7" id="KW-0874">Quinone</keyword>
<dbReference type="AlphaFoldDB" id="A0A5Q2RG73"/>
<keyword evidence="6 8" id="KW-0472">Membrane</keyword>
<dbReference type="Proteomes" id="UP000334019">
    <property type="component" value="Chromosome"/>
</dbReference>
<evidence type="ECO:0000256" key="3">
    <source>
        <dbReference type="ARBA" id="ARBA00022448"/>
    </source>
</evidence>
<gene>
    <name evidence="9" type="ORF">GH723_01010</name>
</gene>
<organism evidence="9 10">
    <name type="scientific">Actinomarinicola tropica</name>
    <dbReference type="NCBI Taxonomy" id="2789776"/>
    <lineage>
        <taxon>Bacteria</taxon>
        <taxon>Bacillati</taxon>
        <taxon>Actinomycetota</taxon>
        <taxon>Acidimicrobiia</taxon>
        <taxon>Acidimicrobiales</taxon>
        <taxon>Iamiaceae</taxon>
        <taxon>Actinomarinicola</taxon>
    </lineage>
</organism>
<keyword evidence="10" id="KW-1185">Reference proteome</keyword>
<name>A0A5Q2RG73_9ACTN</name>
<dbReference type="Gene3D" id="1.20.58.1610">
    <property type="entry name" value="NADH:ubiquinone/plastoquinone oxidoreductase, chain 3"/>
    <property type="match status" value="1"/>
</dbReference>
<evidence type="ECO:0000313" key="9">
    <source>
        <dbReference type="EMBL" id="QGG93802.1"/>
    </source>
</evidence>
<keyword evidence="7" id="KW-0520">NAD</keyword>
<feature type="transmembrane region" description="Helical" evidence="8">
    <location>
        <begin position="59"/>
        <end position="80"/>
    </location>
</feature>
<dbReference type="EC" id="7.1.1.-" evidence="7"/>
<evidence type="ECO:0000256" key="4">
    <source>
        <dbReference type="ARBA" id="ARBA00022692"/>
    </source>
</evidence>
<reference evidence="9 10" key="1">
    <citation type="submission" date="2019-11" db="EMBL/GenBank/DDBJ databases">
        <authorList>
            <person name="He Y."/>
        </authorList>
    </citation>
    <scope>NUCLEOTIDE SEQUENCE [LARGE SCALE GENOMIC DNA]</scope>
    <source>
        <strain evidence="9 10">SCSIO 58843</strain>
    </source>
</reference>
<dbReference type="PANTHER" id="PTHR11058:SF9">
    <property type="entry name" value="NADH-UBIQUINONE OXIDOREDUCTASE CHAIN 3"/>
    <property type="match status" value="1"/>
</dbReference>
<keyword evidence="3" id="KW-0813">Transport</keyword>
<evidence type="ECO:0000256" key="6">
    <source>
        <dbReference type="ARBA" id="ARBA00023136"/>
    </source>
</evidence>
<evidence type="ECO:0000256" key="8">
    <source>
        <dbReference type="SAM" id="Phobius"/>
    </source>
</evidence>
<dbReference type="KEGG" id="atq:GH723_01010"/>
<dbReference type="PANTHER" id="PTHR11058">
    <property type="entry name" value="NADH-UBIQUINONE OXIDOREDUCTASE CHAIN 3"/>
    <property type="match status" value="1"/>
</dbReference>